<dbReference type="AlphaFoldDB" id="A0AAV3Q7Q2"/>
<dbReference type="GO" id="GO:0008270">
    <property type="term" value="F:zinc ion binding"/>
    <property type="evidence" value="ECO:0007669"/>
    <property type="project" value="InterPro"/>
</dbReference>
<proteinExistence type="predicted"/>
<evidence type="ECO:0000313" key="3">
    <source>
        <dbReference type="Proteomes" id="UP001454036"/>
    </source>
</evidence>
<sequence>MGGSGSQSQPPMVQSQQKQQLQGREIQCRECEGYGHIQVQCPNYIKKQTRSYYSTHSDEDTDEDEGNNSNTFVAFTAKIHQEESETECHYQSGSPSDDDGELTEEELIANCQMLFRKWTKLTQNCTSLETEKNELIVQNINLVKKIKEQKAEISFLGEKIQKMSRGIKMMNSSTDILDEILEKGKKDVFRSGIGHTENARKTRFIKWIPSKDTPNQQPGEWRRRGSWKCYHCGKLVT</sequence>
<keyword evidence="3" id="KW-1185">Reference proteome</keyword>
<accession>A0AAV3Q7Q2</accession>
<protein>
    <recommendedName>
        <fullName evidence="4">Gag-protease polyprotein</fullName>
    </recommendedName>
</protein>
<dbReference type="Proteomes" id="UP001454036">
    <property type="component" value="Unassembled WGS sequence"/>
</dbReference>
<feature type="region of interest" description="Disordered" evidence="1">
    <location>
        <begin position="1"/>
        <end position="21"/>
    </location>
</feature>
<evidence type="ECO:0000313" key="2">
    <source>
        <dbReference type="EMBL" id="GAA0160084.1"/>
    </source>
</evidence>
<evidence type="ECO:0008006" key="4">
    <source>
        <dbReference type="Google" id="ProtNLM"/>
    </source>
</evidence>
<dbReference type="EMBL" id="BAABME010003774">
    <property type="protein sequence ID" value="GAA0160084.1"/>
    <property type="molecule type" value="Genomic_DNA"/>
</dbReference>
<dbReference type="InterPro" id="IPR036875">
    <property type="entry name" value="Znf_CCHC_sf"/>
</dbReference>
<reference evidence="2 3" key="1">
    <citation type="submission" date="2024-01" db="EMBL/GenBank/DDBJ databases">
        <title>The complete chloroplast genome sequence of Lithospermum erythrorhizon: insights into the phylogenetic relationship among Boraginaceae species and the maternal lineages of purple gromwells.</title>
        <authorList>
            <person name="Okada T."/>
            <person name="Watanabe K."/>
        </authorList>
    </citation>
    <scope>NUCLEOTIDE SEQUENCE [LARGE SCALE GENOMIC DNA]</scope>
</reference>
<gene>
    <name evidence="2" type="ORF">LIER_16719</name>
</gene>
<comment type="caution">
    <text evidence="2">The sequence shown here is derived from an EMBL/GenBank/DDBJ whole genome shotgun (WGS) entry which is preliminary data.</text>
</comment>
<dbReference type="SUPFAM" id="SSF57756">
    <property type="entry name" value="Retrovirus zinc finger-like domains"/>
    <property type="match status" value="1"/>
</dbReference>
<evidence type="ECO:0000256" key="1">
    <source>
        <dbReference type="SAM" id="MobiDB-lite"/>
    </source>
</evidence>
<name>A0AAV3Q7Q2_LITER</name>
<dbReference type="GO" id="GO:0003676">
    <property type="term" value="F:nucleic acid binding"/>
    <property type="evidence" value="ECO:0007669"/>
    <property type="project" value="InterPro"/>
</dbReference>
<organism evidence="2 3">
    <name type="scientific">Lithospermum erythrorhizon</name>
    <name type="common">Purple gromwell</name>
    <name type="synonym">Lithospermum officinale var. erythrorhizon</name>
    <dbReference type="NCBI Taxonomy" id="34254"/>
    <lineage>
        <taxon>Eukaryota</taxon>
        <taxon>Viridiplantae</taxon>
        <taxon>Streptophyta</taxon>
        <taxon>Embryophyta</taxon>
        <taxon>Tracheophyta</taxon>
        <taxon>Spermatophyta</taxon>
        <taxon>Magnoliopsida</taxon>
        <taxon>eudicotyledons</taxon>
        <taxon>Gunneridae</taxon>
        <taxon>Pentapetalae</taxon>
        <taxon>asterids</taxon>
        <taxon>lamiids</taxon>
        <taxon>Boraginales</taxon>
        <taxon>Boraginaceae</taxon>
        <taxon>Boraginoideae</taxon>
        <taxon>Lithospermeae</taxon>
        <taxon>Lithospermum</taxon>
    </lineage>
</organism>